<dbReference type="CDD" id="cd07814">
    <property type="entry name" value="SRPBCC_CalC_Aha1-like"/>
    <property type="match status" value="1"/>
</dbReference>
<evidence type="ECO:0000256" key="1">
    <source>
        <dbReference type="ARBA" id="ARBA00006817"/>
    </source>
</evidence>
<evidence type="ECO:0000259" key="2">
    <source>
        <dbReference type="Pfam" id="PF08327"/>
    </source>
</evidence>
<dbReference type="InterPro" id="IPR023393">
    <property type="entry name" value="START-like_dom_sf"/>
</dbReference>
<dbReference type="EMBL" id="BMFV01000035">
    <property type="protein sequence ID" value="GGH86895.1"/>
    <property type="molecule type" value="Genomic_DNA"/>
</dbReference>
<dbReference type="InterPro" id="IPR013538">
    <property type="entry name" value="ASHA1/2-like_C"/>
</dbReference>
<name>A0A8J2ZYN3_9BACL</name>
<evidence type="ECO:0000313" key="3">
    <source>
        <dbReference type="EMBL" id="GGH86895.1"/>
    </source>
</evidence>
<comment type="caution">
    <text evidence="3">The sequence shown here is derived from an EMBL/GenBank/DDBJ whole genome shotgun (WGS) entry which is preliminary data.</text>
</comment>
<comment type="similarity">
    <text evidence="1">Belongs to the AHA1 family.</text>
</comment>
<dbReference type="Pfam" id="PF08327">
    <property type="entry name" value="AHSA1"/>
    <property type="match status" value="1"/>
</dbReference>
<dbReference type="Gene3D" id="3.30.530.20">
    <property type="match status" value="1"/>
</dbReference>
<dbReference type="SUPFAM" id="SSF55961">
    <property type="entry name" value="Bet v1-like"/>
    <property type="match status" value="1"/>
</dbReference>
<dbReference type="Proteomes" id="UP000656813">
    <property type="component" value="Unassembled WGS sequence"/>
</dbReference>
<reference evidence="3" key="1">
    <citation type="journal article" date="2014" name="Int. J. Syst. Evol. Microbiol.">
        <title>Complete genome sequence of Corynebacterium casei LMG S-19264T (=DSM 44701T), isolated from a smear-ripened cheese.</title>
        <authorList>
            <consortium name="US DOE Joint Genome Institute (JGI-PGF)"/>
            <person name="Walter F."/>
            <person name="Albersmeier A."/>
            <person name="Kalinowski J."/>
            <person name="Ruckert C."/>
        </authorList>
    </citation>
    <scope>NUCLEOTIDE SEQUENCE</scope>
    <source>
        <strain evidence="3">CGMCC 1.12777</strain>
    </source>
</reference>
<organism evidence="3 4">
    <name type="scientific">Pullulanibacillus pueri</name>
    <dbReference type="NCBI Taxonomy" id="1437324"/>
    <lineage>
        <taxon>Bacteria</taxon>
        <taxon>Bacillati</taxon>
        <taxon>Bacillota</taxon>
        <taxon>Bacilli</taxon>
        <taxon>Bacillales</taxon>
        <taxon>Sporolactobacillaceae</taxon>
        <taxon>Pullulanibacillus</taxon>
    </lineage>
</organism>
<gene>
    <name evidence="3" type="ORF">GCM10007096_35660</name>
</gene>
<feature type="domain" description="Activator of Hsp90 ATPase homologue 1/2-like C-terminal" evidence="2">
    <location>
        <begin position="10"/>
        <end position="135"/>
    </location>
</feature>
<reference evidence="3" key="2">
    <citation type="submission" date="2020-09" db="EMBL/GenBank/DDBJ databases">
        <authorList>
            <person name="Sun Q."/>
            <person name="Zhou Y."/>
        </authorList>
    </citation>
    <scope>NUCLEOTIDE SEQUENCE</scope>
    <source>
        <strain evidence="3">CGMCC 1.12777</strain>
    </source>
</reference>
<dbReference type="RefSeq" id="WP_188498740.1">
    <property type="nucleotide sequence ID" value="NZ_BMFV01000035.1"/>
</dbReference>
<evidence type="ECO:0000313" key="4">
    <source>
        <dbReference type="Proteomes" id="UP000656813"/>
    </source>
</evidence>
<accession>A0A8J2ZYN3</accession>
<protein>
    <recommendedName>
        <fullName evidence="2">Activator of Hsp90 ATPase homologue 1/2-like C-terminal domain-containing protein</fullName>
    </recommendedName>
</protein>
<dbReference type="AlphaFoldDB" id="A0A8J2ZYN3"/>
<proteinExistence type="inferred from homology"/>
<keyword evidence="4" id="KW-1185">Reference proteome</keyword>
<sequence>MIVERFIDIKASVSEVWQLISTEEGMKDWFGADIQIDMSVHGKYRLTDPEGSQIICGEVLEISPLEGITISWYEEGSDWLNPTTVSFRLEEISEGVRVHVTHSGFEEVRKQGWERTYNEYQKGWTRHHLLENLKARAEG</sequence>